<feature type="transmembrane region" description="Helical" evidence="1">
    <location>
        <begin position="116"/>
        <end position="136"/>
    </location>
</feature>
<dbReference type="AlphaFoldDB" id="A0AAX3N0Q9"/>
<name>A0AAX3N0Q9_9BACL</name>
<evidence type="ECO:0000256" key="1">
    <source>
        <dbReference type="SAM" id="Phobius"/>
    </source>
</evidence>
<dbReference type="PANTHER" id="PTHR37305">
    <property type="entry name" value="INTEGRAL MEMBRANE PROTEIN-RELATED"/>
    <property type="match status" value="1"/>
</dbReference>
<evidence type="ECO:0000313" key="2">
    <source>
        <dbReference type="EMBL" id="WDH83433.1"/>
    </source>
</evidence>
<keyword evidence="1" id="KW-0812">Transmembrane</keyword>
<dbReference type="Pfam" id="PF12679">
    <property type="entry name" value="ABC2_membrane_2"/>
    <property type="match status" value="1"/>
</dbReference>
<dbReference type="EMBL" id="CP118101">
    <property type="protein sequence ID" value="WDH83433.1"/>
    <property type="molecule type" value="Genomic_DNA"/>
</dbReference>
<feature type="transmembrane region" description="Helical" evidence="1">
    <location>
        <begin position="236"/>
        <end position="257"/>
    </location>
</feature>
<feature type="transmembrane region" description="Helical" evidence="1">
    <location>
        <begin position="156"/>
        <end position="180"/>
    </location>
</feature>
<keyword evidence="1" id="KW-1133">Transmembrane helix</keyword>
<accession>A0AAX3N0Q9</accession>
<protein>
    <submittedName>
        <fullName evidence="2">ABC transporter permease subunit</fullName>
    </submittedName>
</protein>
<organism evidence="2 3">
    <name type="scientific">Paenibacillus urinalis</name>
    <dbReference type="NCBI Taxonomy" id="521520"/>
    <lineage>
        <taxon>Bacteria</taxon>
        <taxon>Bacillati</taxon>
        <taxon>Bacillota</taxon>
        <taxon>Bacilli</taxon>
        <taxon>Bacillales</taxon>
        <taxon>Paenibacillaceae</taxon>
        <taxon>Paenibacillus</taxon>
    </lineage>
</organism>
<keyword evidence="1" id="KW-0472">Membrane</keyword>
<feature type="transmembrane region" description="Helical" evidence="1">
    <location>
        <begin position="74"/>
        <end position="95"/>
    </location>
</feature>
<feature type="transmembrane region" description="Helical" evidence="1">
    <location>
        <begin position="187"/>
        <end position="205"/>
    </location>
</feature>
<evidence type="ECO:0000313" key="3">
    <source>
        <dbReference type="Proteomes" id="UP001220962"/>
    </source>
</evidence>
<dbReference type="Proteomes" id="UP001220962">
    <property type="component" value="Chromosome"/>
</dbReference>
<gene>
    <name evidence="2" type="ORF">PUW23_04090</name>
</gene>
<reference evidence="2" key="1">
    <citation type="submission" date="2023-02" db="EMBL/GenBank/DDBJ databases">
        <title>Pathogen: clinical or host-associated sample.</title>
        <authorList>
            <person name="Hergert J."/>
            <person name="Casey R."/>
            <person name="Wagner J."/>
            <person name="Young E.L."/>
            <person name="Oakeson K.F."/>
        </authorList>
    </citation>
    <scope>NUCLEOTIDE SEQUENCE</scope>
    <source>
        <strain evidence="2">2022CK-00830</strain>
    </source>
</reference>
<dbReference type="RefSeq" id="WP_274359545.1">
    <property type="nucleotide sequence ID" value="NZ_CP118101.1"/>
</dbReference>
<dbReference type="GO" id="GO:0140359">
    <property type="term" value="F:ABC-type transporter activity"/>
    <property type="evidence" value="ECO:0007669"/>
    <property type="project" value="InterPro"/>
</dbReference>
<sequence>MNIFRREMKSYRKSLLFWCLGIVLLIAAGMNKYEATAAGGELNQVIADMPESLQAMMGAGAYDLSKASGYYGMFMLYLFFAVTIHAVTLGASMIAKEEQDRTAEFLFTKPLTRNTVITAKITAALLQILILNLVTWASSVMIVSMYNNGEQVNDDIAVLMIGMLFLQVIFLLVGTALASVSKRVKQAASISSGILLAAFILSIAIDLNERLEGLKYFTPFKYFEAKDMMYGGGFDLTYVLLSVLLIGVLLVITYTAFRKRDLMV</sequence>
<dbReference type="GO" id="GO:0005886">
    <property type="term" value="C:plasma membrane"/>
    <property type="evidence" value="ECO:0007669"/>
    <property type="project" value="UniProtKB-SubCell"/>
</dbReference>
<dbReference type="PANTHER" id="PTHR37305:SF1">
    <property type="entry name" value="MEMBRANE PROTEIN"/>
    <property type="match status" value="1"/>
</dbReference>
<proteinExistence type="predicted"/>